<evidence type="ECO:0000256" key="5">
    <source>
        <dbReference type="ARBA" id="ARBA00023136"/>
    </source>
</evidence>
<keyword evidence="4 6" id="KW-1133">Transmembrane helix</keyword>
<sequence>MITWDNFHWFAMVAALLWIVGAGAALVSGKRSRWAIILSVAGTLVFGTFIVGFWISLQRPPLRTMGETRLWYSFFMGVSGLLTYLRWKYRWILAFSAVVGIVFALLNILKPEIHDQSLMPALQSFWFVPHVTVYMFSYSVLGCAFILACMGLFRHQENYLTAADNLVYTGVAFLTIGMLTGAIWAKAAWGHYWSWDPKETWAAFTWAGYLLYIHLRLFRRSSPHTLYWILIVSFLSLQMCWYGVNYLPSAQESVHLYNRS</sequence>
<protein>
    <submittedName>
        <fullName evidence="8">Cytochrome c biogenesis protein CcsA</fullName>
    </submittedName>
</protein>
<dbReference type="GO" id="GO:0005886">
    <property type="term" value="C:plasma membrane"/>
    <property type="evidence" value="ECO:0007669"/>
    <property type="project" value="TreeGrafter"/>
</dbReference>
<dbReference type="EMBL" id="JANRHJ010000012">
    <property type="protein sequence ID" value="MCR8874526.1"/>
    <property type="molecule type" value="Genomic_DNA"/>
</dbReference>
<feature type="transmembrane region" description="Helical" evidence="6">
    <location>
        <begin position="92"/>
        <end position="111"/>
    </location>
</feature>
<feature type="transmembrane region" description="Helical" evidence="6">
    <location>
        <begin position="69"/>
        <end position="85"/>
    </location>
</feature>
<feature type="transmembrane region" description="Helical" evidence="6">
    <location>
        <begin position="201"/>
        <end position="218"/>
    </location>
</feature>
<dbReference type="AlphaFoldDB" id="A0AAW5N774"/>
<evidence type="ECO:0000256" key="1">
    <source>
        <dbReference type="ARBA" id="ARBA00004141"/>
    </source>
</evidence>
<dbReference type="RefSeq" id="WP_022339231.1">
    <property type="nucleotide sequence ID" value="NZ_CALULB010000035.1"/>
</dbReference>
<reference evidence="8 9" key="1">
    <citation type="submission" date="2022-08" db="EMBL/GenBank/DDBJ databases">
        <authorList>
            <person name="Zeman M."/>
            <person name="Kubasova T."/>
        </authorList>
    </citation>
    <scope>NUCLEOTIDE SEQUENCE [LARGE SCALE GENOMIC DNA]</scope>
    <source>
        <strain evidence="8 9">ET62</strain>
    </source>
</reference>
<evidence type="ECO:0000259" key="7">
    <source>
        <dbReference type="Pfam" id="PF01578"/>
    </source>
</evidence>
<accession>A0AAW5N774</accession>
<feature type="transmembrane region" description="Helical" evidence="6">
    <location>
        <begin position="225"/>
        <end position="244"/>
    </location>
</feature>
<dbReference type="GO" id="GO:0017004">
    <property type="term" value="P:cytochrome complex assembly"/>
    <property type="evidence" value="ECO:0007669"/>
    <property type="project" value="UniProtKB-KW"/>
</dbReference>
<keyword evidence="5 6" id="KW-0472">Membrane</keyword>
<keyword evidence="3" id="KW-0201">Cytochrome c-type biogenesis</keyword>
<evidence type="ECO:0000256" key="2">
    <source>
        <dbReference type="ARBA" id="ARBA00022692"/>
    </source>
</evidence>
<gene>
    <name evidence="8" type="primary">ccsA</name>
    <name evidence="8" type="ORF">NW209_10950</name>
</gene>
<feature type="domain" description="Cytochrome c assembly protein" evidence="7">
    <location>
        <begin position="70"/>
        <end position="247"/>
    </location>
</feature>
<dbReference type="Proteomes" id="UP001204579">
    <property type="component" value="Unassembled WGS sequence"/>
</dbReference>
<dbReference type="InterPro" id="IPR002541">
    <property type="entry name" value="Cyt_c_assembly"/>
</dbReference>
<feature type="transmembrane region" description="Helical" evidence="6">
    <location>
        <begin position="165"/>
        <end position="189"/>
    </location>
</feature>
<dbReference type="PANTHER" id="PTHR30071">
    <property type="entry name" value="HEME EXPORTER PROTEIN C"/>
    <property type="match status" value="1"/>
</dbReference>
<dbReference type="InterPro" id="IPR045062">
    <property type="entry name" value="Cyt_c_biogenesis_CcsA/CcmC"/>
</dbReference>
<dbReference type="GO" id="GO:0020037">
    <property type="term" value="F:heme binding"/>
    <property type="evidence" value="ECO:0007669"/>
    <property type="project" value="InterPro"/>
</dbReference>
<proteinExistence type="predicted"/>
<evidence type="ECO:0000256" key="3">
    <source>
        <dbReference type="ARBA" id="ARBA00022748"/>
    </source>
</evidence>
<feature type="transmembrane region" description="Helical" evidence="6">
    <location>
        <begin position="6"/>
        <end position="27"/>
    </location>
</feature>
<dbReference type="PANTHER" id="PTHR30071:SF1">
    <property type="entry name" value="CYTOCHROME B_B6 PROTEIN-RELATED"/>
    <property type="match status" value="1"/>
</dbReference>
<evidence type="ECO:0000313" key="8">
    <source>
        <dbReference type="EMBL" id="MCR8874526.1"/>
    </source>
</evidence>
<comment type="caution">
    <text evidence="8">The sequence shown here is derived from an EMBL/GenBank/DDBJ whole genome shotgun (WGS) entry which is preliminary data.</text>
</comment>
<comment type="subcellular location">
    <subcellularLocation>
        <location evidence="1">Membrane</location>
        <topology evidence="1">Multi-pass membrane protein</topology>
    </subcellularLocation>
</comment>
<feature type="transmembrane region" description="Helical" evidence="6">
    <location>
        <begin position="131"/>
        <end position="153"/>
    </location>
</feature>
<organism evidence="8 9">
    <name type="scientific">Phocaeicola barnesiae</name>
    <dbReference type="NCBI Taxonomy" id="376804"/>
    <lineage>
        <taxon>Bacteria</taxon>
        <taxon>Pseudomonadati</taxon>
        <taxon>Bacteroidota</taxon>
        <taxon>Bacteroidia</taxon>
        <taxon>Bacteroidales</taxon>
        <taxon>Bacteroidaceae</taxon>
        <taxon>Phocaeicola</taxon>
    </lineage>
</organism>
<keyword evidence="2 6" id="KW-0812">Transmembrane</keyword>
<feature type="transmembrane region" description="Helical" evidence="6">
    <location>
        <begin position="34"/>
        <end position="57"/>
    </location>
</feature>
<dbReference type="Pfam" id="PF01578">
    <property type="entry name" value="Cytochrom_C_asm"/>
    <property type="match status" value="1"/>
</dbReference>
<name>A0AAW5N774_9BACT</name>
<evidence type="ECO:0000256" key="4">
    <source>
        <dbReference type="ARBA" id="ARBA00022989"/>
    </source>
</evidence>
<keyword evidence="9" id="KW-1185">Reference proteome</keyword>
<evidence type="ECO:0000313" key="9">
    <source>
        <dbReference type="Proteomes" id="UP001204579"/>
    </source>
</evidence>
<evidence type="ECO:0000256" key="6">
    <source>
        <dbReference type="SAM" id="Phobius"/>
    </source>
</evidence>